<proteinExistence type="predicted"/>
<dbReference type="AlphaFoldDB" id="A0AAD8I189"/>
<protein>
    <submittedName>
        <fullName evidence="1">Uncharacterized protein</fullName>
    </submittedName>
</protein>
<dbReference type="EMBL" id="JAUIZM010000007">
    <property type="protein sequence ID" value="KAK1376790.1"/>
    <property type="molecule type" value="Genomic_DNA"/>
</dbReference>
<evidence type="ECO:0000313" key="1">
    <source>
        <dbReference type="EMBL" id="KAK1376790.1"/>
    </source>
</evidence>
<reference evidence="1" key="1">
    <citation type="submission" date="2023-02" db="EMBL/GenBank/DDBJ databases">
        <title>Genome of toxic invasive species Heracleum sosnowskyi carries increased number of genes despite the absence of recent whole-genome duplications.</title>
        <authorList>
            <person name="Schelkunov M."/>
            <person name="Shtratnikova V."/>
            <person name="Makarenko M."/>
            <person name="Klepikova A."/>
            <person name="Omelchenko D."/>
            <person name="Novikova G."/>
            <person name="Obukhova E."/>
            <person name="Bogdanov V."/>
            <person name="Penin A."/>
            <person name="Logacheva M."/>
        </authorList>
    </citation>
    <scope>NUCLEOTIDE SEQUENCE</scope>
    <source>
        <strain evidence="1">Hsosn_3</strain>
        <tissue evidence="1">Leaf</tissue>
    </source>
</reference>
<dbReference type="Proteomes" id="UP001237642">
    <property type="component" value="Unassembled WGS sequence"/>
</dbReference>
<comment type="caution">
    <text evidence="1">The sequence shown here is derived from an EMBL/GenBank/DDBJ whole genome shotgun (WGS) entry which is preliminary data.</text>
</comment>
<keyword evidence="2" id="KW-1185">Reference proteome</keyword>
<reference evidence="1" key="2">
    <citation type="submission" date="2023-05" db="EMBL/GenBank/DDBJ databases">
        <authorList>
            <person name="Schelkunov M.I."/>
        </authorList>
    </citation>
    <scope>NUCLEOTIDE SEQUENCE</scope>
    <source>
        <strain evidence="1">Hsosn_3</strain>
        <tissue evidence="1">Leaf</tissue>
    </source>
</reference>
<organism evidence="1 2">
    <name type="scientific">Heracleum sosnowskyi</name>
    <dbReference type="NCBI Taxonomy" id="360622"/>
    <lineage>
        <taxon>Eukaryota</taxon>
        <taxon>Viridiplantae</taxon>
        <taxon>Streptophyta</taxon>
        <taxon>Embryophyta</taxon>
        <taxon>Tracheophyta</taxon>
        <taxon>Spermatophyta</taxon>
        <taxon>Magnoliopsida</taxon>
        <taxon>eudicotyledons</taxon>
        <taxon>Gunneridae</taxon>
        <taxon>Pentapetalae</taxon>
        <taxon>asterids</taxon>
        <taxon>campanulids</taxon>
        <taxon>Apiales</taxon>
        <taxon>Apiaceae</taxon>
        <taxon>Apioideae</taxon>
        <taxon>apioid superclade</taxon>
        <taxon>Tordylieae</taxon>
        <taxon>Tordyliinae</taxon>
        <taxon>Heracleum</taxon>
    </lineage>
</organism>
<sequence length="116" mass="12921">MAWRMVAQKGIGDNLIKALAATKSRQASMTATTRMTTKSASGIVRYFQESSITEDCKCLAYLSLSFMRFFHSSPELLARRGYDELNGLKAPRKIKQFEGMTLKELAKNSSESISGE</sequence>
<evidence type="ECO:0000313" key="2">
    <source>
        <dbReference type="Proteomes" id="UP001237642"/>
    </source>
</evidence>
<gene>
    <name evidence="1" type="ORF">POM88_032983</name>
</gene>
<name>A0AAD8I189_9APIA</name>
<accession>A0AAD8I189</accession>